<name>K9URS5_CHAP6</name>
<dbReference type="InterPro" id="IPR036163">
    <property type="entry name" value="HMA_dom_sf"/>
</dbReference>
<dbReference type="InterPro" id="IPR006121">
    <property type="entry name" value="HMA_dom"/>
</dbReference>
<evidence type="ECO:0000313" key="3">
    <source>
        <dbReference type="Proteomes" id="UP000010366"/>
    </source>
</evidence>
<dbReference type="HOGENOM" id="CLU_134973_5_2_3"/>
<organism evidence="2 3">
    <name type="scientific">Chamaesiphon minutus (strain ATCC 27169 / PCC 6605)</name>
    <dbReference type="NCBI Taxonomy" id="1173020"/>
    <lineage>
        <taxon>Bacteria</taxon>
        <taxon>Bacillati</taxon>
        <taxon>Cyanobacteriota</taxon>
        <taxon>Cyanophyceae</taxon>
        <taxon>Gomontiellales</taxon>
        <taxon>Chamaesiphonaceae</taxon>
        <taxon>Chamaesiphon</taxon>
    </lineage>
</organism>
<dbReference type="RefSeq" id="WP_015329055.1">
    <property type="nucleotide sequence ID" value="NC_020053.1"/>
</dbReference>
<dbReference type="KEGG" id="cmp:Cha6605_6348"/>
<reference evidence="2 3" key="1">
    <citation type="submission" date="2012-05" db="EMBL/GenBank/DDBJ databases">
        <title>Noncontiguous Finished plasmid 1 of genome of Chamaesiphon sp. PCC 6605.</title>
        <authorList>
            <consortium name="US DOE Joint Genome Institute"/>
            <person name="Gugger M."/>
            <person name="Coursin T."/>
            <person name="Rippka R."/>
            <person name="Tandeau De Marsac N."/>
            <person name="Huntemann M."/>
            <person name="Wei C.-L."/>
            <person name="Han J."/>
            <person name="Detter J.C."/>
            <person name="Han C."/>
            <person name="Tapia R."/>
            <person name="Chen A."/>
            <person name="Kyrpides N."/>
            <person name="Mavromatis K."/>
            <person name="Markowitz V."/>
            <person name="Szeto E."/>
            <person name="Ivanova N."/>
            <person name="Pagani I."/>
            <person name="Pati A."/>
            <person name="Goodwin L."/>
            <person name="Nordberg H.P."/>
            <person name="Cantor M.N."/>
            <person name="Hua S.X."/>
            <person name="Woyke T."/>
            <person name="Kerfeld C.A."/>
        </authorList>
    </citation>
    <scope>NUCLEOTIDE SEQUENCE [LARGE SCALE GENOMIC DNA]</scope>
    <source>
        <strain evidence="3">ATCC 27169 / PCC 6605</strain>
        <plasmid evidence="3">Plasmid pCHA6605.01</plasmid>
    </source>
</reference>
<evidence type="ECO:0000259" key="1">
    <source>
        <dbReference type="PROSITE" id="PS50846"/>
    </source>
</evidence>
<dbReference type="Proteomes" id="UP000010366">
    <property type="component" value="Plasmid pCHA6605.01"/>
</dbReference>
<gene>
    <name evidence="2" type="ORF">Cha6605_6348</name>
</gene>
<dbReference type="Gene3D" id="3.30.70.100">
    <property type="match status" value="1"/>
</dbReference>
<dbReference type="EMBL" id="CP003601">
    <property type="protein sequence ID" value="AFY97171.1"/>
    <property type="molecule type" value="Genomic_DNA"/>
</dbReference>
<geneLocation type="plasmid" evidence="2 3">
    <name>pCHA6605.01</name>
</geneLocation>
<evidence type="ECO:0000313" key="2">
    <source>
        <dbReference type="EMBL" id="AFY97171.1"/>
    </source>
</evidence>
<protein>
    <submittedName>
        <fullName evidence="2">Copper chaperone</fullName>
    </submittedName>
</protein>
<dbReference type="eggNOG" id="COG2608">
    <property type="taxonomic scope" value="Bacteria"/>
</dbReference>
<dbReference type="AlphaFoldDB" id="K9URS5"/>
<dbReference type="CDD" id="cd00371">
    <property type="entry name" value="HMA"/>
    <property type="match status" value="1"/>
</dbReference>
<proteinExistence type="predicted"/>
<dbReference type="Pfam" id="PF00403">
    <property type="entry name" value="HMA"/>
    <property type="match status" value="1"/>
</dbReference>
<dbReference type="GO" id="GO:0046872">
    <property type="term" value="F:metal ion binding"/>
    <property type="evidence" value="ECO:0007669"/>
    <property type="project" value="InterPro"/>
</dbReference>
<keyword evidence="2" id="KW-0614">Plasmid</keyword>
<keyword evidence="3" id="KW-1185">Reference proteome</keyword>
<accession>K9URS5</accession>
<sequence length="64" mass="6622">MTIELNIPNMACGACGETITTAVKKIDPTATVQADPKTKQVKIETKASQVAVESAITAAGYQVA</sequence>
<dbReference type="SUPFAM" id="SSF55008">
    <property type="entry name" value="HMA, heavy metal-associated domain"/>
    <property type="match status" value="1"/>
</dbReference>
<dbReference type="PROSITE" id="PS50846">
    <property type="entry name" value="HMA_2"/>
    <property type="match status" value="1"/>
</dbReference>
<dbReference type="OrthoDB" id="516025at2"/>
<feature type="domain" description="HMA" evidence="1">
    <location>
        <begin position="1"/>
        <end position="64"/>
    </location>
</feature>